<dbReference type="EMBL" id="AJWY01010298">
    <property type="protein sequence ID" value="EKC55920.1"/>
    <property type="molecule type" value="Genomic_DNA"/>
</dbReference>
<dbReference type="SUPFAM" id="SSF54768">
    <property type="entry name" value="dsRNA-binding domain-like"/>
    <property type="match status" value="2"/>
</dbReference>
<organism evidence="4">
    <name type="scientific">human gut metagenome</name>
    <dbReference type="NCBI Taxonomy" id="408170"/>
    <lineage>
        <taxon>unclassified sequences</taxon>
        <taxon>metagenomes</taxon>
        <taxon>organismal metagenomes</taxon>
    </lineage>
</organism>
<evidence type="ECO:0000259" key="3">
    <source>
        <dbReference type="PROSITE" id="PS50142"/>
    </source>
</evidence>
<proteinExistence type="predicted"/>
<dbReference type="GO" id="GO:0006396">
    <property type="term" value="P:RNA processing"/>
    <property type="evidence" value="ECO:0007669"/>
    <property type="project" value="InterPro"/>
</dbReference>
<feature type="domain" description="RNase III" evidence="3">
    <location>
        <begin position="1"/>
        <end position="49"/>
    </location>
</feature>
<dbReference type="GO" id="GO:0004525">
    <property type="term" value="F:ribonuclease III activity"/>
    <property type="evidence" value="ECO:0007669"/>
    <property type="project" value="InterPro"/>
</dbReference>
<dbReference type="CDD" id="cd00593">
    <property type="entry name" value="RIBOc"/>
    <property type="match status" value="1"/>
</dbReference>
<dbReference type="PROSITE" id="PS50142">
    <property type="entry name" value="RNASE_3_2"/>
    <property type="match status" value="1"/>
</dbReference>
<dbReference type="PROSITE" id="PS50137">
    <property type="entry name" value="DS_RBD"/>
    <property type="match status" value="1"/>
</dbReference>
<feature type="non-terminal residue" evidence="4">
    <location>
        <position position="1"/>
    </location>
</feature>
<dbReference type="InterPro" id="IPR036389">
    <property type="entry name" value="RNase_III_sf"/>
</dbReference>
<dbReference type="GO" id="GO:0003723">
    <property type="term" value="F:RNA binding"/>
    <property type="evidence" value="ECO:0007669"/>
    <property type="project" value="UniProtKB-KW"/>
</dbReference>
<dbReference type="InterPro" id="IPR014720">
    <property type="entry name" value="dsRBD_dom"/>
</dbReference>
<dbReference type="SUPFAM" id="SSF69065">
    <property type="entry name" value="RNase III domain-like"/>
    <property type="match status" value="1"/>
</dbReference>
<dbReference type="Gene3D" id="1.10.1520.10">
    <property type="entry name" value="Ribonuclease III domain"/>
    <property type="match status" value="1"/>
</dbReference>
<comment type="caution">
    <text evidence="4">The sequence shown here is derived from an EMBL/GenBank/DDBJ whole genome shotgun (WGS) entry which is preliminary data.</text>
</comment>
<feature type="domain" description="DRBM" evidence="2">
    <location>
        <begin position="184"/>
        <end position="254"/>
    </location>
</feature>
<dbReference type="Pfam" id="PF00035">
    <property type="entry name" value="dsrm"/>
    <property type="match status" value="1"/>
</dbReference>
<dbReference type="SMART" id="SM00358">
    <property type="entry name" value="DSRM"/>
    <property type="match status" value="2"/>
</dbReference>
<dbReference type="InterPro" id="IPR000999">
    <property type="entry name" value="RNase_III_dom"/>
</dbReference>
<dbReference type="CDD" id="cd00048">
    <property type="entry name" value="DSRM_SF"/>
    <property type="match status" value="1"/>
</dbReference>
<evidence type="ECO:0000259" key="2">
    <source>
        <dbReference type="PROSITE" id="PS50137"/>
    </source>
</evidence>
<sequence>ALARRMDELGFSEHLIMGKGDIQNNINQEDSVKEDLFEAIIGAVAIDSGWNLKDLQKVVEVMLVPEDFLINDTDTNYVRLIQEWEMNENGCIPWYKYKEASYSSTWYLKEDNTIYQSFPLDYNYSKLKYHCYLKLLDSLPVFCGFGVSIREARMAACKLAYEYLERNDMLPSIRDEIENPNRDDAINQLETLARRGYFPIPTYEFKETYDDNGNPIWNCECHIAEEDYYFEGTSSSKKEAKKDSAFRMLLYVLGMEDE</sequence>
<protein>
    <submittedName>
        <fullName evidence="4">DsRNA-spesific ribonuclease</fullName>
    </submittedName>
</protein>
<accession>K1SPX6</accession>
<keyword evidence="1" id="KW-0694">RNA-binding</keyword>
<gene>
    <name evidence="4" type="ORF">LEA_15096</name>
</gene>
<evidence type="ECO:0000256" key="1">
    <source>
        <dbReference type="ARBA" id="ARBA00022884"/>
    </source>
</evidence>
<dbReference type="Gene3D" id="3.30.160.20">
    <property type="match status" value="1"/>
</dbReference>
<reference evidence="4" key="1">
    <citation type="journal article" date="2013" name="Environ. Microbiol.">
        <title>Microbiota from the distal guts of lean and obese adolescents exhibit partial functional redundancy besides clear differences in community structure.</title>
        <authorList>
            <person name="Ferrer M."/>
            <person name="Ruiz A."/>
            <person name="Lanza F."/>
            <person name="Haange S.B."/>
            <person name="Oberbach A."/>
            <person name="Till H."/>
            <person name="Bargiela R."/>
            <person name="Campoy C."/>
            <person name="Segura M.T."/>
            <person name="Richter M."/>
            <person name="von Bergen M."/>
            <person name="Seifert J."/>
            <person name="Suarez A."/>
        </authorList>
    </citation>
    <scope>NUCLEOTIDE SEQUENCE</scope>
</reference>
<name>K1SPX6_9ZZZZ</name>
<evidence type="ECO:0000313" key="4">
    <source>
        <dbReference type="EMBL" id="EKC55920.1"/>
    </source>
</evidence>
<dbReference type="AlphaFoldDB" id="K1SPX6"/>